<dbReference type="Gene3D" id="2.60.40.10">
    <property type="entry name" value="Immunoglobulins"/>
    <property type="match status" value="2"/>
</dbReference>
<comment type="subcellular location">
    <subcellularLocation>
        <location evidence="1">Membrane</location>
    </subcellularLocation>
</comment>
<dbReference type="PANTHER" id="PTHR12080">
    <property type="entry name" value="SIGNALING LYMPHOCYTIC ACTIVATION MOLECULE"/>
    <property type="match status" value="1"/>
</dbReference>
<sequence>MAWTWGHGPWGDQNPEPLDSAVYKVAWHRDDEQLLTALDRLESLDSPERVVGLSGNQLSLLPPRTQTKHINSAQWKMQKHSSSKFSVIVIWKNGSETWTFNHLKKTFNFIKRNLTLLIKTAQQDDSGLYLLEVTDDSGRVKNHQFQVSVFDHVGTLEIVEERKVLDGGRCQVSLSCSVSRGGNVSYVWYRGSKLIQTPSNLSKLEEQIDVNALDIYTCNVSNPVSWVNHTFTQSCRSVDKQYTSVNFTMIIVIFLITLFLGALTCFCVWRRRRKQSETSRGEILTVYEDVNTVQNRSNQRRNPPGEGSTIYSEIQSQSSAPTSQGTNTLYALVQPSRKSESKKKNQSSSSSYTIYEEVGKRQLKAQNPARLSRRELENFCIYS</sequence>
<feature type="compositionally biased region" description="Polar residues" evidence="5">
    <location>
        <begin position="309"/>
        <end position="326"/>
    </location>
</feature>
<dbReference type="CTD" id="51744"/>
<keyword evidence="6" id="KW-0812">Transmembrane</keyword>
<feature type="domain" description="Ig-like" evidence="7">
    <location>
        <begin position="151"/>
        <end position="239"/>
    </location>
</feature>
<keyword evidence="8" id="KW-1185">Reference proteome</keyword>
<evidence type="ECO:0000256" key="2">
    <source>
        <dbReference type="ARBA" id="ARBA00022729"/>
    </source>
</evidence>
<dbReference type="Pfam" id="PF11465">
    <property type="entry name" value="Receptor_2B4"/>
    <property type="match status" value="1"/>
</dbReference>
<dbReference type="InterPro" id="IPR013783">
    <property type="entry name" value="Ig-like_fold"/>
</dbReference>
<evidence type="ECO:0000256" key="3">
    <source>
        <dbReference type="ARBA" id="ARBA00023136"/>
    </source>
</evidence>
<dbReference type="Proteomes" id="UP000286641">
    <property type="component" value="Unplaced"/>
</dbReference>
<evidence type="ECO:0000256" key="4">
    <source>
        <dbReference type="ARBA" id="ARBA00023180"/>
    </source>
</evidence>
<dbReference type="SUPFAM" id="SSF48726">
    <property type="entry name" value="Immunoglobulin"/>
    <property type="match status" value="2"/>
</dbReference>
<proteinExistence type="predicted"/>
<keyword evidence="4" id="KW-0325">Glycoprotein</keyword>
<dbReference type="InterPro" id="IPR007110">
    <property type="entry name" value="Ig-like_dom"/>
</dbReference>
<name>A0A3Q7N8G6_CALUR</name>
<organism evidence="8 9">
    <name type="scientific">Callorhinus ursinus</name>
    <name type="common">Northern fur seal</name>
    <dbReference type="NCBI Taxonomy" id="34884"/>
    <lineage>
        <taxon>Eukaryota</taxon>
        <taxon>Metazoa</taxon>
        <taxon>Chordata</taxon>
        <taxon>Craniata</taxon>
        <taxon>Vertebrata</taxon>
        <taxon>Euteleostomi</taxon>
        <taxon>Mammalia</taxon>
        <taxon>Eutheria</taxon>
        <taxon>Laurasiatheria</taxon>
        <taxon>Carnivora</taxon>
        <taxon>Caniformia</taxon>
        <taxon>Pinnipedia</taxon>
        <taxon>Otariidae</taxon>
        <taxon>Callorhinus</taxon>
    </lineage>
</organism>
<feature type="region of interest" description="Disordered" evidence="5">
    <location>
        <begin position="294"/>
        <end position="326"/>
    </location>
</feature>
<dbReference type="InterPro" id="IPR024303">
    <property type="entry name" value="NK_rcpt_2B4_Ig_dom"/>
</dbReference>
<dbReference type="RefSeq" id="XP_025716375.1">
    <property type="nucleotide sequence ID" value="XM_025860590.1"/>
</dbReference>
<keyword evidence="2" id="KW-0732">Signal</keyword>
<reference key="1">
    <citation type="submission" date="2019-01" db="UniProtKB">
        <authorList>
            <consortium name="RefSeq"/>
        </authorList>
    </citation>
    <scope>IDENTIFICATION</scope>
</reference>
<feature type="transmembrane region" description="Helical" evidence="6">
    <location>
        <begin position="247"/>
        <end position="269"/>
    </location>
</feature>
<dbReference type="GO" id="GO:0042288">
    <property type="term" value="F:MHC class I protein binding"/>
    <property type="evidence" value="ECO:0007669"/>
    <property type="project" value="TreeGrafter"/>
</dbReference>
<evidence type="ECO:0000256" key="1">
    <source>
        <dbReference type="ARBA" id="ARBA00004370"/>
    </source>
</evidence>
<reference evidence="9" key="2">
    <citation type="submission" date="2025-08" db="UniProtKB">
        <authorList>
            <consortium name="RefSeq"/>
        </authorList>
    </citation>
    <scope>IDENTIFICATION</scope>
    <source>
        <tissue evidence="9">Blood</tissue>
    </source>
</reference>
<dbReference type="InParanoid" id="A0A3Q7N8G6"/>
<dbReference type="PROSITE" id="PS50835">
    <property type="entry name" value="IG_LIKE"/>
    <property type="match status" value="1"/>
</dbReference>
<dbReference type="CDD" id="cd00096">
    <property type="entry name" value="Ig"/>
    <property type="match status" value="1"/>
</dbReference>
<keyword evidence="9" id="KW-0675">Receptor</keyword>
<protein>
    <submittedName>
        <fullName evidence="9">Natural killer cell receptor 2B4 isoform X1</fullName>
    </submittedName>
</protein>
<dbReference type="InterPro" id="IPR036179">
    <property type="entry name" value="Ig-like_dom_sf"/>
</dbReference>
<dbReference type="InterPro" id="IPR015631">
    <property type="entry name" value="CD2/SLAM_rcpt"/>
</dbReference>
<dbReference type="AlphaFoldDB" id="A0A3Q7N8G6"/>
<keyword evidence="3 6" id="KW-0472">Membrane</keyword>
<evidence type="ECO:0000259" key="7">
    <source>
        <dbReference type="PROSITE" id="PS50835"/>
    </source>
</evidence>
<evidence type="ECO:0000256" key="6">
    <source>
        <dbReference type="SAM" id="Phobius"/>
    </source>
</evidence>
<keyword evidence="6" id="KW-1133">Transmembrane helix</keyword>
<dbReference type="PANTHER" id="PTHR12080:SF56">
    <property type="entry name" value="NATURAL KILLER CELL RECEPTOR 2B4"/>
    <property type="match status" value="1"/>
</dbReference>
<evidence type="ECO:0000256" key="5">
    <source>
        <dbReference type="SAM" id="MobiDB-lite"/>
    </source>
</evidence>
<dbReference type="GO" id="GO:0009897">
    <property type="term" value="C:external side of plasma membrane"/>
    <property type="evidence" value="ECO:0007669"/>
    <property type="project" value="TreeGrafter"/>
</dbReference>
<evidence type="ECO:0000313" key="9">
    <source>
        <dbReference type="RefSeq" id="XP_025716375.1"/>
    </source>
</evidence>
<accession>A0A3Q7N8G6</accession>
<gene>
    <name evidence="9" type="primary">CD244</name>
</gene>
<evidence type="ECO:0000313" key="8">
    <source>
        <dbReference type="Proteomes" id="UP000286641"/>
    </source>
</evidence>
<dbReference type="GO" id="GO:0002323">
    <property type="term" value="P:natural killer cell activation involved in immune response"/>
    <property type="evidence" value="ECO:0007669"/>
    <property type="project" value="TreeGrafter"/>
</dbReference>